<evidence type="ECO:0000256" key="1">
    <source>
        <dbReference type="SAM" id="Phobius"/>
    </source>
</evidence>
<keyword evidence="1" id="KW-0812">Transmembrane</keyword>
<feature type="transmembrane region" description="Helical" evidence="1">
    <location>
        <begin position="274"/>
        <end position="300"/>
    </location>
</feature>
<proteinExistence type="predicted"/>
<dbReference type="Proteomes" id="UP000696294">
    <property type="component" value="Unassembled WGS sequence"/>
</dbReference>
<keyword evidence="3" id="KW-1185">Reference proteome</keyword>
<dbReference type="EMBL" id="JAATEP010000123">
    <property type="protein sequence ID" value="NJP98904.1"/>
    <property type="molecule type" value="Genomic_DNA"/>
</dbReference>
<evidence type="ECO:0000313" key="2">
    <source>
        <dbReference type="EMBL" id="NJP98904.1"/>
    </source>
</evidence>
<feature type="transmembrane region" description="Helical" evidence="1">
    <location>
        <begin position="115"/>
        <end position="136"/>
    </location>
</feature>
<feature type="transmembrane region" description="Helical" evidence="1">
    <location>
        <begin position="221"/>
        <end position="241"/>
    </location>
</feature>
<dbReference type="RefSeq" id="WP_168022189.1">
    <property type="nucleotide sequence ID" value="NZ_JAATEP010000123.1"/>
</dbReference>
<name>A0ABX1BMD6_9ACTN</name>
<comment type="caution">
    <text evidence="2">The sequence shown here is derived from an EMBL/GenBank/DDBJ whole genome shotgun (WGS) entry which is preliminary data.</text>
</comment>
<feature type="transmembrane region" description="Helical" evidence="1">
    <location>
        <begin position="77"/>
        <end position="103"/>
    </location>
</feature>
<sequence length="315" mass="33892">MTSLERRYRDLLRWYPQWHRRLHEQEMLAVLLQSAAPAQQRPALSDALDLIRGGLRVRIHHVIGAPSAPHWRRAVNLAALLGPLALFTRDLAGTASFAALWLLDAHSGIRIVNSPGHVVVQLLAFALPYLLIAALAWHRQQRLAAACAWTWVFAHAYLVTTPPHDPAVTSGLDLAPYHVTLDTGMAYIGGIALVESANILLAILASLATDPKAASLSFGKTLTWMTAGFAALLAGELLVFVMRDDGAPMACILLLAVLLPAAAVAIGSASGRRVAFILIVLLPGNPVHSVLALTATAMAITTRRVTQRAVARDVR</sequence>
<organism evidence="2 3">
    <name type="scientific">Nonomuraea composti</name>
    <dbReference type="NCBI Taxonomy" id="2720023"/>
    <lineage>
        <taxon>Bacteria</taxon>
        <taxon>Bacillati</taxon>
        <taxon>Actinomycetota</taxon>
        <taxon>Actinomycetes</taxon>
        <taxon>Streptosporangiales</taxon>
        <taxon>Streptosporangiaceae</taxon>
        <taxon>Nonomuraea</taxon>
    </lineage>
</organism>
<keyword evidence="1" id="KW-1133">Transmembrane helix</keyword>
<reference evidence="2 3" key="1">
    <citation type="submission" date="2020-03" db="EMBL/GenBank/DDBJ databases">
        <title>WGS of actinomycetes isolated from Thailand.</title>
        <authorList>
            <person name="Thawai C."/>
        </authorList>
    </citation>
    <scope>NUCLEOTIDE SEQUENCE [LARGE SCALE GENOMIC DNA]</scope>
    <source>
        <strain evidence="2 3">FMUSA5-5</strain>
    </source>
</reference>
<accession>A0ABX1BMD6</accession>
<protein>
    <submittedName>
        <fullName evidence="2">Uncharacterized protein</fullName>
    </submittedName>
</protein>
<evidence type="ECO:0000313" key="3">
    <source>
        <dbReference type="Proteomes" id="UP000696294"/>
    </source>
</evidence>
<gene>
    <name evidence="2" type="ORF">HCN51_57435</name>
</gene>
<keyword evidence="1" id="KW-0472">Membrane</keyword>
<feature type="transmembrane region" description="Helical" evidence="1">
    <location>
        <begin position="247"/>
        <end position="267"/>
    </location>
</feature>
<feature type="transmembrane region" description="Helical" evidence="1">
    <location>
        <begin position="184"/>
        <end position="209"/>
    </location>
</feature>